<dbReference type="Gene3D" id="1.25.40.20">
    <property type="entry name" value="Ankyrin repeat-containing domain"/>
    <property type="match status" value="1"/>
</dbReference>
<gene>
    <name evidence="2" type="ORF">ALP24_02793</name>
</gene>
<evidence type="ECO:0000313" key="2">
    <source>
        <dbReference type="EMBL" id="RMU77111.1"/>
    </source>
</evidence>
<dbReference type="AlphaFoldDB" id="A0A3M5X2K9"/>
<accession>A0A3M5X2K9</accession>
<organism evidence="2 3">
    <name type="scientific">Pseudomonas syringae pv. aptata</name>
    <dbReference type="NCBI Taxonomy" id="83167"/>
    <lineage>
        <taxon>Bacteria</taxon>
        <taxon>Pseudomonadati</taxon>
        <taxon>Pseudomonadota</taxon>
        <taxon>Gammaproteobacteria</taxon>
        <taxon>Pseudomonadales</taxon>
        <taxon>Pseudomonadaceae</taxon>
        <taxon>Pseudomonas</taxon>
        <taxon>Pseudomonas syringae</taxon>
    </lineage>
</organism>
<comment type="caution">
    <text evidence="2">The sequence shown here is derived from an EMBL/GenBank/DDBJ whole genome shotgun (WGS) entry which is preliminary data.</text>
</comment>
<dbReference type="Proteomes" id="UP000274315">
    <property type="component" value="Unassembled WGS sequence"/>
</dbReference>
<proteinExistence type="predicted"/>
<reference evidence="2 3" key="1">
    <citation type="submission" date="2018-08" db="EMBL/GenBank/DDBJ databases">
        <title>Recombination of ecologically and evolutionarily significant loci maintains genetic cohesion in the Pseudomonas syringae species complex.</title>
        <authorList>
            <person name="Dillon M."/>
            <person name="Thakur S."/>
            <person name="Almeida R.N.D."/>
            <person name="Weir B.S."/>
            <person name="Guttman D.S."/>
        </authorList>
    </citation>
    <scope>NUCLEOTIDE SEQUENCE [LARGE SCALE GENOMIC DNA]</scope>
    <source>
        <strain evidence="2 3">ICMP 11935</strain>
    </source>
</reference>
<feature type="region of interest" description="Disordered" evidence="1">
    <location>
        <begin position="327"/>
        <end position="348"/>
    </location>
</feature>
<dbReference type="InterPro" id="IPR036770">
    <property type="entry name" value="Ankyrin_rpt-contain_sf"/>
</dbReference>
<feature type="compositionally biased region" description="Polar residues" evidence="1">
    <location>
        <begin position="20"/>
        <end position="31"/>
    </location>
</feature>
<name>A0A3M5X2K9_PSEAP</name>
<evidence type="ECO:0000313" key="3">
    <source>
        <dbReference type="Proteomes" id="UP000274315"/>
    </source>
</evidence>
<dbReference type="EMBL" id="RBUF01000132">
    <property type="protein sequence ID" value="RMU77111.1"/>
    <property type="molecule type" value="Genomic_DNA"/>
</dbReference>
<protein>
    <submittedName>
        <fullName evidence="2">Uncharacterized protein</fullName>
    </submittedName>
</protein>
<feature type="region of interest" description="Disordered" evidence="1">
    <location>
        <begin position="1"/>
        <end position="31"/>
    </location>
</feature>
<sequence>MRPAMNPIRNSPSFIPPAHSTATQAPSSGTALHSAVASRDSKAVARLRNEGARANKLDAQGHSPLDVLDTMRDIDERSRSSLRMALLQSLNPTAPLGYTKPEALHGTPWGLEILQSGALRGGVNDAKGGTQSLEGKVFFSDRTRESASAETTRADLRSKPRVYAKGEGMHPSNAYSRAQQHRMAQVILHALDNGRSLSTNELAPSIEVSSPETLHIEGAAWLQRLLHAGYINKLGGPPFINAPLGEHLDTLKLPGSIELRVDGQVKKLRGEELNRFYHQAASELQRSLENGKAPYLGLLNKGAIVPLVFGFEKINNLSTHEIKLRSKTTQHSYQDTEHPLAGSPENGGKLKEVEVRSLGDFATLCLGCAVKGFELPANIVVRVKGQKSEKAQYLDAQQIQAFRQNLVAQVAEQAKGKPLGALPLHQLQDINSQLRAGDLRDWTKV</sequence>
<evidence type="ECO:0000256" key="1">
    <source>
        <dbReference type="SAM" id="MobiDB-lite"/>
    </source>
</evidence>